<evidence type="ECO:0000313" key="2">
    <source>
        <dbReference type="EMBL" id="PPC75461.1"/>
    </source>
</evidence>
<sequence>MKQHKDAINLWLARLSESARLDDRLNCYLQSRSGQQVMLTLSSDHRYLLFYCPLLSLEGKHSSLLMEEALTLNLYQSIAIKGTLGFDEQNRMLAYTFVSDFGDDSVPSSDYELWDRQLTDVMDNADMLAARFQRLLEMADAAPDKTTQRTPPQLPLLGLNFREP</sequence>
<feature type="region of interest" description="Disordered" evidence="1">
    <location>
        <begin position="142"/>
        <end position="164"/>
    </location>
</feature>
<dbReference type="Proteomes" id="UP000238196">
    <property type="component" value="Unassembled WGS sequence"/>
</dbReference>
<evidence type="ECO:0008006" key="4">
    <source>
        <dbReference type="Google" id="ProtNLM"/>
    </source>
</evidence>
<dbReference type="AlphaFoldDB" id="A0A2S5KKV6"/>
<dbReference type="Gene3D" id="3.30.1460.10">
    <property type="match status" value="1"/>
</dbReference>
<dbReference type="Pfam" id="PF05932">
    <property type="entry name" value="CesT"/>
    <property type="match status" value="1"/>
</dbReference>
<dbReference type="OrthoDB" id="10006731at2"/>
<dbReference type="GO" id="GO:0030254">
    <property type="term" value="P:protein secretion by the type III secretion system"/>
    <property type="evidence" value="ECO:0007669"/>
    <property type="project" value="InterPro"/>
</dbReference>
<organism evidence="2 3">
    <name type="scientific">Proteobacteria bacterium 228</name>
    <dbReference type="NCBI Taxonomy" id="2083153"/>
    <lineage>
        <taxon>Bacteria</taxon>
        <taxon>Pseudomonadati</taxon>
        <taxon>Pseudomonadota</taxon>
    </lineage>
</organism>
<dbReference type="InterPro" id="IPR010261">
    <property type="entry name" value="Tir_chaperone"/>
</dbReference>
<comment type="caution">
    <text evidence="2">The sequence shown here is derived from an EMBL/GenBank/DDBJ whole genome shotgun (WGS) entry which is preliminary data.</text>
</comment>
<dbReference type="SUPFAM" id="SSF69635">
    <property type="entry name" value="Type III secretory system chaperone-like"/>
    <property type="match status" value="1"/>
</dbReference>
<gene>
    <name evidence="2" type="ORF">C4K68_20470</name>
</gene>
<protein>
    <recommendedName>
        <fullName evidence="4">YbjN domain-containing protein</fullName>
    </recommendedName>
</protein>
<reference evidence="2 3" key="1">
    <citation type="submission" date="2018-02" db="EMBL/GenBank/DDBJ databases">
        <title>novel marine gammaproteobacteria from coastal saline agro ecosystem.</title>
        <authorList>
            <person name="Krishnan R."/>
            <person name="Ramesh Kumar N."/>
        </authorList>
    </citation>
    <scope>NUCLEOTIDE SEQUENCE [LARGE SCALE GENOMIC DNA]</scope>
    <source>
        <strain evidence="2 3">228</strain>
    </source>
</reference>
<dbReference type="EMBL" id="PRLP01000091">
    <property type="protein sequence ID" value="PPC75461.1"/>
    <property type="molecule type" value="Genomic_DNA"/>
</dbReference>
<accession>A0A2S5KKV6</accession>
<proteinExistence type="predicted"/>
<evidence type="ECO:0000313" key="3">
    <source>
        <dbReference type="Proteomes" id="UP000238196"/>
    </source>
</evidence>
<evidence type="ECO:0000256" key="1">
    <source>
        <dbReference type="SAM" id="MobiDB-lite"/>
    </source>
</evidence>
<name>A0A2S5KKV6_9PROT</name>